<feature type="transmembrane region" description="Helical" evidence="6">
    <location>
        <begin position="145"/>
        <end position="168"/>
    </location>
</feature>
<keyword evidence="3 6" id="KW-0812">Transmembrane</keyword>
<comment type="subcellular location">
    <subcellularLocation>
        <location evidence="1">Membrane</location>
        <topology evidence="1">Multi-pass membrane protein</topology>
    </subcellularLocation>
</comment>
<dbReference type="Gene3D" id="1.20.1250.20">
    <property type="entry name" value="MFS general substrate transporter like domains"/>
    <property type="match status" value="1"/>
</dbReference>
<feature type="transmembrane region" description="Helical" evidence="6">
    <location>
        <begin position="298"/>
        <end position="330"/>
    </location>
</feature>
<accession>A0ABT5IYK1</accession>
<evidence type="ECO:0000256" key="5">
    <source>
        <dbReference type="ARBA" id="ARBA00023136"/>
    </source>
</evidence>
<comment type="caution">
    <text evidence="8">The sequence shown here is derived from an EMBL/GenBank/DDBJ whole genome shotgun (WGS) entry which is preliminary data.</text>
</comment>
<evidence type="ECO:0000256" key="4">
    <source>
        <dbReference type="ARBA" id="ARBA00022989"/>
    </source>
</evidence>
<dbReference type="SUPFAM" id="SSF103473">
    <property type="entry name" value="MFS general substrate transporter"/>
    <property type="match status" value="1"/>
</dbReference>
<dbReference type="InterPro" id="IPR005829">
    <property type="entry name" value="Sugar_transporter_CS"/>
</dbReference>
<feature type="transmembrane region" description="Helical" evidence="6">
    <location>
        <begin position="53"/>
        <end position="73"/>
    </location>
</feature>
<evidence type="ECO:0000313" key="8">
    <source>
        <dbReference type="EMBL" id="MDC7717653.1"/>
    </source>
</evidence>
<feature type="transmembrane region" description="Helical" evidence="6">
    <location>
        <begin position="350"/>
        <end position="372"/>
    </location>
</feature>
<keyword evidence="2" id="KW-0813">Transport</keyword>
<organism evidence="8 9">
    <name type="scientific">Vogesella aquatica</name>
    <dbReference type="NCBI Taxonomy" id="2984206"/>
    <lineage>
        <taxon>Bacteria</taxon>
        <taxon>Pseudomonadati</taxon>
        <taxon>Pseudomonadota</taxon>
        <taxon>Betaproteobacteria</taxon>
        <taxon>Neisseriales</taxon>
        <taxon>Chromobacteriaceae</taxon>
        <taxon>Vogesella</taxon>
    </lineage>
</organism>
<protein>
    <submittedName>
        <fullName evidence="8">MFS transporter</fullName>
    </submittedName>
</protein>
<gene>
    <name evidence="8" type="ORF">PQU95_10560</name>
</gene>
<keyword evidence="4 6" id="KW-1133">Transmembrane helix</keyword>
<keyword evidence="9" id="KW-1185">Reference proteome</keyword>
<dbReference type="EMBL" id="JAQQLF010000011">
    <property type="protein sequence ID" value="MDC7717653.1"/>
    <property type="molecule type" value="Genomic_DNA"/>
</dbReference>
<dbReference type="Pfam" id="PF07690">
    <property type="entry name" value="MFS_1"/>
    <property type="match status" value="1"/>
</dbReference>
<feature type="domain" description="Major facilitator superfamily (MFS) profile" evidence="7">
    <location>
        <begin position="9"/>
        <end position="403"/>
    </location>
</feature>
<evidence type="ECO:0000256" key="6">
    <source>
        <dbReference type="SAM" id="Phobius"/>
    </source>
</evidence>
<evidence type="ECO:0000259" key="7">
    <source>
        <dbReference type="PROSITE" id="PS50850"/>
    </source>
</evidence>
<evidence type="ECO:0000256" key="2">
    <source>
        <dbReference type="ARBA" id="ARBA00022448"/>
    </source>
</evidence>
<name>A0ABT5IYK1_9NEIS</name>
<proteinExistence type="predicted"/>
<dbReference type="PROSITE" id="PS50850">
    <property type="entry name" value="MFS"/>
    <property type="match status" value="1"/>
</dbReference>
<dbReference type="PANTHER" id="PTHR23504:SF15">
    <property type="entry name" value="MAJOR FACILITATOR SUPERFAMILY (MFS) PROFILE DOMAIN-CONTAINING PROTEIN"/>
    <property type="match status" value="1"/>
</dbReference>
<keyword evidence="5 6" id="KW-0472">Membrane</keyword>
<evidence type="ECO:0000256" key="3">
    <source>
        <dbReference type="ARBA" id="ARBA00022692"/>
    </source>
</evidence>
<sequence length="409" mass="43719">MTVAHPKLILLAVCLVALMSTAGVAMPYPILAPIFVDAPADAFNHFAGLPPKLLLGISLAANPLGILLGSTFIGALSDRLGRRRVLLSTLTLTLLGYLLTAWSLDMRSYLLFVFARFLTGVTEGNVAVARAIVADLHPQLDRTRSFATLNAVLYMGWLVGPMIGGFTLPFGEPVPFLIGAFTLLPCLAILLWVLPETGEAKGLQGMSMLAAVREQHAFRLLRQDRVLAALFWMQLTFALGVNAFYEFYPLWLVEYARLGSSGIAWVTAGLCLIMALTSTLVGKLGLGVDPLRRARQQAVLVGAGLLLLAVLPAMPGLLLLVVLGLPLSIYNAVLPSWCAERFADYGQGSIMGLLSTIFCISNVLIAIFGSLLTLLDTRFTIALGGLMCLLAVVMLNRLLRAGAAAAKGV</sequence>
<dbReference type="RefSeq" id="WP_272751966.1">
    <property type="nucleotide sequence ID" value="NZ_JAQQLF010000011.1"/>
</dbReference>
<dbReference type="Proteomes" id="UP001219956">
    <property type="component" value="Unassembled WGS sequence"/>
</dbReference>
<dbReference type="InterPro" id="IPR020846">
    <property type="entry name" value="MFS_dom"/>
</dbReference>
<reference evidence="8 9" key="1">
    <citation type="submission" date="2023-01" db="EMBL/GenBank/DDBJ databases">
        <title>Novel species of the genus Vogesella isolated from rivers.</title>
        <authorList>
            <person name="Lu H."/>
        </authorList>
    </citation>
    <scope>NUCLEOTIDE SEQUENCE [LARGE SCALE GENOMIC DNA]</scope>
    <source>
        <strain evidence="8 9">DC21W</strain>
    </source>
</reference>
<evidence type="ECO:0000313" key="9">
    <source>
        <dbReference type="Proteomes" id="UP001219956"/>
    </source>
</evidence>
<feature type="transmembrane region" description="Helical" evidence="6">
    <location>
        <begin position="379"/>
        <end position="399"/>
    </location>
</feature>
<dbReference type="PANTHER" id="PTHR23504">
    <property type="entry name" value="MAJOR FACILITATOR SUPERFAMILY DOMAIN-CONTAINING PROTEIN 10"/>
    <property type="match status" value="1"/>
</dbReference>
<evidence type="ECO:0000256" key="1">
    <source>
        <dbReference type="ARBA" id="ARBA00004141"/>
    </source>
</evidence>
<feature type="transmembrane region" description="Helical" evidence="6">
    <location>
        <begin position="85"/>
        <end position="104"/>
    </location>
</feature>
<dbReference type="InterPro" id="IPR011701">
    <property type="entry name" value="MFS"/>
</dbReference>
<dbReference type="PROSITE" id="PS00216">
    <property type="entry name" value="SUGAR_TRANSPORT_1"/>
    <property type="match status" value="1"/>
</dbReference>
<feature type="transmembrane region" description="Helical" evidence="6">
    <location>
        <begin position="226"/>
        <end position="245"/>
    </location>
</feature>
<dbReference type="InterPro" id="IPR036259">
    <property type="entry name" value="MFS_trans_sf"/>
</dbReference>
<feature type="transmembrane region" description="Helical" evidence="6">
    <location>
        <begin position="110"/>
        <end position="133"/>
    </location>
</feature>
<feature type="transmembrane region" description="Helical" evidence="6">
    <location>
        <begin position="174"/>
        <end position="194"/>
    </location>
</feature>
<feature type="transmembrane region" description="Helical" evidence="6">
    <location>
        <begin position="265"/>
        <end position="286"/>
    </location>
</feature>